<dbReference type="Proteomes" id="UP000184071">
    <property type="component" value="Unassembled WGS sequence"/>
</dbReference>
<evidence type="ECO:0000256" key="1">
    <source>
        <dbReference type="PIRSR" id="PIRSR620023-1"/>
    </source>
</evidence>
<proteinExistence type="predicted"/>
<accession>A0A1M5NYV2</accession>
<organism evidence="3 4">
    <name type="scientific">Flavobacterium defluvii</name>
    <dbReference type="NCBI Taxonomy" id="370979"/>
    <lineage>
        <taxon>Bacteria</taxon>
        <taxon>Pseudomonadati</taxon>
        <taxon>Bacteroidota</taxon>
        <taxon>Flavobacteriia</taxon>
        <taxon>Flavobacteriales</taxon>
        <taxon>Flavobacteriaceae</taxon>
        <taxon>Flavobacterium</taxon>
    </lineage>
</organism>
<dbReference type="STRING" id="370979.SAMN05443663_104333"/>
<evidence type="ECO:0000313" key="4">
    <source>
        <dbReference type="Proteomes" id="UP000184071"/>
    </source>
</evidence>
<feature type="binding site" evidence="2">
    <location>
        <begin position="257"/>
        <end position="258"/>
    </location>
    <ligand>
        <name>substrate</name>
    </ligand>
</feature>
<reference evidence="4" key="1">
    <citation type="submission" date="2016-11" db="EMBL/GenBank/DDBJ databases">
        <authorList>
            <person name="Varghese N."/>
            <person name="Submissions S."/>
        </authorList>
    </citation>
    <scope>NUCLEOTIDE SEQUENCE [LARGE SCALE GENOMIC DNA]</scope>
    <source>
        <strain evidence="4">DSM 17963</strain>
    </source>
</reference>
<keyword evidence="4" id="KW-1185">Reference proteome</keyword>
<name>A0A1M5NYV2_9FLAO</name>
<dbReference type="NCBIfam" id="TIGR03590">
    <property type="entry name" value="PseG"/>
    <property type="match status" value="1"/>
</dbReference>
<dbReference type="InterPro" id="IPR020023">
    <property type="entry name" value="PseG"/>
</dbReference>
<evidence type="ECO:0000313" key="3">
    <source>
        <dbReference type="EMBL" id="SHG94647.1"/>
    </source>
</evidence>
<dbReference type="Gene3D" id="3.40.50.2000">
    <property type="entry name" value="Glycogen Phosphorylase B"/>
    <property type="match status" value="1"/>
</dbReference>
<dbReference type="AlphaFoldDB" id="A0A1M5NYV2"/>
<dbReference type="GO" id="GO:0016787">
    <property type="term" value="F:hydrolase activity"/>
    <property type="evidence" value="ECO:0007669"/>
    <property type="project" value="UniProtKB-KW"/>
</dbReference>
<dbReference type="Gene3D" id="3.40.50.11190">
    <property type="match status" value="1"/>
</dbReference>
<evidence type="ECO:0000256" key="2">
    <source>
        <dbReference type="PIRSR" id="PIRSR620023-2"/>
    </source>
</evidence>
<feature type="binding site" evidence="2">
    <location>
        <position position="262"/>
    </location>
    <ligand>
        <name>substrate</name>
    </ligand>
</feature>
<dbReference type="OrthoDB" id="6290225at2"/>
<protein>
    <submittedName>
        <fullName evidence="3">UDP-2,4-diacetamido-2,4,6-trideoxy-beta-L-altropyranose hydrolase</fullName>
    </submittedName>
</protein>
<feature type="active site" description="Proton acceptor" evidence="1">
    <location>
        <position position="34"/>
    </location>
</feature>
<dbReference type="RefSeq" id="WP_139260492.1">
    <property type="nucleotide sequence ID" value="NZ_FQWC01000004.1"/>
</dbReference>
<sequence>MFLENIVIFCRGMMILNKRVIFRADGNSRIGYGHFVRTLGLAELINQEFNCIYATQKPTEYQLNEIHKFCTEVIELSDNDDHYQEFLDYLDEGDIVVLDNYFFTSEYQTKIREKGCKLIYIDDHNDKDYVCDALINNIPGFAYNSFRKRSYTKLYLGTNYALLRKEFFNSKYRSIKKKPNTVFMSFGGADFFNISEKIVSFLNEIGSFSEINLLIGDAYKFFPSLEKFKNLKIHKNINADEVALLIAGSDICIVPASSLLNETASVGSKILVGYFAENQIQPYNHFVDNNLAIGVGDYRNVDFNSFKTKIKEVMESSFLIENQKKVYNYQQYANLKKVFYDL</sequence>
<feature type="binding site" evidence="2">
    <location>
        <position position="164"/>
    </location>
    <ligand>
        <name>substrate</name>
    </ligand>
</feature>
<dbReference type="EMBL" id="FQWC01000004">
    <property type="protein sequence ID" value="SHG94647.1"/>
    <property type="molecule type" value="Genomic_DNA"/>
</dbReference>
<gene>
    <name evidence="3" type="ORF">SAMN05443663_104333</name>
</gene>
<keyword evidence="3" id="KW-0378">Hydrolase</keyword>